<feature type="domain" description="CUB" evidence="4">
    <location>
        <begin position="83"/>
        <end position="143"/>
    </location>
</feature>
<dbReference type="Proteomes" id="UP001432322">
    <property type="component" value="Unassembled WGS sequence"/>
</dbReference>
<reference evidence="5" key="1">
    <citation type="submission" date="2023-10" db="EMBL/GenBank/DDBJ databases">
        <title>Genome assembly of Pristionchus species.</title>
        <authorList>
            <person name="Yoshida K."/>
            <person name="Sommer R.J."/>
        </authorList>
    </citation>
    <scope>NUCLEOTIDE SEQUENCE</scope>
    <source>
        <strain evidence="5">RS5133</strain>
    </source>
</reference>
<dbReference type="SUPFAM" id="SSF49854">
    <property type="entry name" value="Spermadhesin, CUB domain"/>
    <property type="match status" value="2"/>
</dbReference>
<dbReference type="PROSITE" id="PS01180">
    <property type="entry name" value="CUB"/>
    <property type="match status" value="2"/>
</dbReference>
<sequence>QLRFAHMDIETSNGCVKDALILTEGETETVVRRFCDNAKDSHELVREYNSTSRFLVLTWKTDANVEKTGWVLHHRFVYEGRRCGFTTHEFEGIIASPNDEDNYEPNTNCHWEISVPVGYRMVLHFNRMDIERTDWCDNDYLQV</sequence>
<evidence type="ECO:0000313" key="5">
    <source>
        <dbReference type="EMBL" id="GMT21258.1"/>
    </source>
</evidence>
<feature type="domain" description="CUB" evidence="4">
    <location>
        <begin position="1"/>
        <end position="77"/>
    </location>
</feature>
<gene>
    <name evidence="5" type="ORF">PFISCL1PPCAC_12555</name>
</gene>
<organism evidence="5 6">
    <name type="scientific">Pristionchus fissidentatus</name>
    <dbReference type="NCBI Taxonomy" id="1538716"/>
    <lineage>
        <taxon>Eukaryota</taxon>
        <taxon>Metazoa</taxon>
        <taxon>Ecdysozoa</taxon>
        <taxon>Nematoda</taxon>
        <taxon>Chromadorea</taxon>
        <taxon>Rhabditida</taxon>
        <taxon>Rhabditina</taxon>
        <taxon>Diplogasteromorpha</taxon>
        <taxon>Diplogasteroidea</taxon>
        <taxon>Neodiplogasteridae</taxon>
        <taxon>Pristionchus</taxon>
    </lineage>
</organism>
<feature type="non-terminal residue" evidence="5">
    <location>
        <position position="1"/>
    </location>
</feature>
<dbReference type="Pfam" id="PF00431">
    <property type="entry name" value="CUB"/>
    <property type="match status" value="2"/>
</dbReference>
<dbReference type="InterPro" id="IPR000859">
    <property type="entry name" value="CUB_dom"/>
</dbReference>
<dbReference type="AlphaFoldDB" id="A0AAV5VP88"/>
<dbReference type="InterPro" id="IPR035914">
    <property type="entry name" value="Sperma_CUB_dom_sf"/>
</dbReference>
<evidence type="ECO:0000259" key="4">
    <source>
        <dbReference type="PROSITE" id="PS01180"/>
    </source>
</evidence>
<comment type="caution">
    <text evidence="3">Lacks conserved residue(s) required for the propagation of feature annotation.</text>
</comment>
<evidence type="ECO:0000256" key="3">
    <source>
        <dbReference type="PROSITE-ProRule" id="PRU00059"/>
    </source>
</evidence>
<comment type="caution">
    <text evidence="5">The sequence shown here is derived from an EMBL/GenBank/DDBJ whole genome shotgun (WGS) entry which is preliminary data.</text>
</comment>
<evidence type="ECO:0000313" key="6">
    <source>
        <dbReference type="Proteomes" id="UP001432322"/>
    </source>
</evidence>
<keyword evidence="2" id="KW-1015">Disulfide bond</keyword>
<dbReference type="EMBL" id="BTSY01000003">
    <property type="protein sequence ID" value="GMT21258.1"/>
    <property type="molecule type" value="Genomic_DNA"/>
</dbReference>
<dbReference type="PANTHER" id="PTHR24251">
    <property type="entry name" value="OVOCHYMASE-RELATED"/>
    <property type="match status" value="1"/>
</dbReference>
<feature type="non-terminal residue" evidence="5">
    <location>
        <position position="143"/>
    </location>
</feature>
<accession>A0AAV5VP88</accession>
<keyword evidence="1" id="KW-0677">Repeat</keyword>
<protein>
    <recommendedName>
        <fullName evidence="4">CUB domain-containing protein</fullName>
    </recommendedName>
</protein>
<name>A0AAV5VP88_9BILA</name>
<evidence type="ECO:0000256" key="1">
    <source>
        <dbReference type="ARBA" id="ARBA00022737"/>
    </source>
</evidence>
<dbReference type="CDD" id="cd00041">
    <property type="entry name" value="CUB"/>
    <property type="match status" value="2"/>
</dbReference>
<proteinExistence type="predicted"/>
<dbReference type="Gene3D" id="2.60.120.290">
    <property type="entry name" value="Spermadhesin, CUB domain"/>
    <property type="match status" value="2"/>
</dbReference>
<evidence type="ECO:0000256" key="2">
    <source>
        <dbReference type="ARBA" id="ARBA00023157"/>
    </source>
</evidence>
<keyword evidence="6" id="KW-1185">Reference proteome</keyword>